<keyword evidence="7" id="KW-1185">Reference proteome</keyword>
<feature type="region of interest" description="Disordered" evidence="4">
    <location>
        <begin position="1"/>
        <end position="26"/>
    </location>
</feature>
<feature type="domain" description="HTH gntR-type" evidence="5">
    <location>
        <begin position="27"/>
        <end position="94"/>
    </location>
</feature>
<dbReference type="Pfam" id="PF07729">
    <property type="entry name" value="FCD"/>
    <property type="match status" value="1"/>
</dbReference>
<evidence type="ECO:0000256" key="4">
    <source>
        <dbReference type="SAM" id="MobiDB-lite"/>
    </source>
</evidence>
<evidence type="ECO:0000256" key="3">
    <source>
        <dbReference type="ARBA" id="ARBA00023163"/>
    </source>
</evidence>
<dbReference type="Gene3D" id="1.20.120.530">
    <property type="entry name" value="GntR ligand-binding domain-like"/>
    <property type="match status" value="1"/>
</dbReference>
<dbReference type="RefSeq" id="WP_209595328.1">
    <property type="nucleotide sequence ID" value="NZ_JAGJCF010000011.1"/>
</dbReference>
<evidence type="ECO:0000256" key="2">
    <source>
        <dbReference type="ARBA" id="ARBA00023125"/>
    </source>
</evidence>
<keyword evidence="2" id="KW-0238">DNA-binding</keyword>
<evidence type="ECO:0000256" key="1">
    <source>
        <dbReference type="ARBA" id="ARBA00023015"/>
    </source>
</evidence>
<dbReference type="SUPFAM" id="SSF48008">
    <property type="entry name" value="GntR ligand-binding domain-like"/>
    <property type="match status" value="1"/>
</dbReference>
<dbReference type="SMART" id="SM00345">
    <property type="entry name" value="HTH_GNTR"/>
    <property type="match status" value="1"/>
</dbReference>
<comment type="caution">
    <text evidence="6">The sequence shown here is derived from an EMBL/GenBank/DDBJ whole genome shotgun (WGS) entry which is preliminary data.</text>
</comment>
<dbReference type="Proteomes" id="UP000678276">
    <property type="component" value="Unassembled WGS sequence"/>
</dbReference>
<dbReference type="SUPFAM" id="SSF46785">
    <property type="entry name" value="Winged helix' DNA-binding domain"/>
    <property type="match status" value="1"/>
</dbReference>
<keyword evidence="1" id="KW-0805">Transcription regulation</keyword>
<dbReference type="EMBL" id="JAGJCF010000011">
    <property type="protein sequence ID" value="MBP0616831.1"/>
    <property type="molecule type" value="Genomic_DNA"/>
</dbReference>
<dbReference type="SMART" id="SM00895">
    <property type="entry name" value="FCD"/>
    <property type="match status" value="1"/>
</dbReference>
<name>A0ABS4BJF6_9HYPH</name>
<proteinExistence type="predicted"/>
<dbReference type="InterPro" id="IPR008920">
    <property type="entry name" value="TF_FadR/GntR_C"/>
</dbReference>
<protein>
    <submittedName>
        <fullName evidence="6">GntR family transcriptional regulator</fullName>
    </submittedName>
</protein>
<evidence type="ECO:0000259" key="5">
    <source>
        <dbReference type="PROSITE" id="PS50949"/>
    </source>
</evidence>
<evidence type="ECO:0000313" key="7">
    <source>
        <dbReference type="Proteomes" id="UP000678276"/>
    </source>
</evidence>
<dbReference type="InterPro" id="IPR036390">
    <property type="entry name" value="WH_DNA-bd_sf"/>
</dbReference>
<dbReference type="PANTHER" id="PTHR43537:SF24">
    <property type="entry name" value="GLUCONATE OPERON TRANSCRIPTIONAL REPRESSOR"/>
    <property type="match status" value="1"/>
</dbReference>
<keyword evidence="3" id="KW-0804">Transcription</keyword>
<dbReference type="InterPro" id="IPR000524">
    <property type="entry name" value="Tscrpt_reg_HTH_GntR"/>
</dbReference>
<dbReference type="PRINTS" id="PR00035">
    <property type="entry name" value="HTHGNTR"/>
</dbReference>
<gene>
    <name evidence="6" type="ORF">J6595_14695</name>
</gene>
<sequence>MVRRSMAHDEENAAAPEKRKRVASDGESLGRKAYGAIRAMIMERRLPGGDILSEEKLAAELEISRTPVREALLLLQNAGLIQKEMNQPFRVRLVSNREYFQSMRLRELLEGEAIATAVTAISPHELEKVERGMLALQDDPDVPAEVHWAADEELHEMIAEASGNDVMAAMIASLRITTRLYELSGLPSRFRPDTEEHIAIIAALRSGDAERARASMQAHIRSLTNDVLAAMARL</sequence>
<dbReference type="InterPro" id="IPR011711">
    <property type="entry name" value="GntR_C"/>
</dbReference>
<dbReference type="InterPro" id="IPR036388">
    <property type="entry name" value="WH-like_DNA-bd_sf"/>
</dbReference>
<evidence type="ECO:0000313" key="6">
    <source>
        <dbReference type="EMBL" id="MBP0616831.1"/>
    </source>
</evidence>
<dbReference type="Pfam" id="PF00392">
    <property type="entry name" value="GntR"/>
    <property type="match status" value="1"/>
</dbReference>
<dbReference type="PANTHER" id="PTHR43537">
    <property type="entry name" value="TRANSCRIPTIONAL REGULATOR, GNTR FAMILY"/>
    <property type="match status" value="1"/>
</dbReference>
<organism evidence="6 7">
    <name type="scientific">Jiella mangrovi</name>
    <dbReference type="NCBI Taxonomy" id="2821407"/>
    <lineage>
        <taxon>Bacteria</taxon>
        <taxon>Pseudomonadati</taxon>
        <taxon>Pseudomonadota</taxon>
        <taxon>Alphaproteobacteria</taxon>
        <taxon>Hyphomicrobiales</taxon>
        <taxon>Aurantimonadaceae</taxon>
        <taxon>Jiella</taxon>
    </lineage>
</organism>
<reference evidence="6 7" key="1">
    <citation type="submission" date="2021-04" db="EMBL/GenBank/DDBJ databases">
        <title>Whole genome sequence of Jiella sp. KSK16Y-1.</title>
        <authorList>
            <person name="Tuo L."/>
        </authorList>
    </citation>
    <scope>NUCLEOTIDE SEQUENCE [LARGE SCALE GENOMIC DNA]</scope>
    <source>
        <strain evidence="6 7">KSK16Y-1</strain>
    </source>
</reference>
<dbReference type="PROSITE" id="PS50949">
    <property type="entry name" value="HTH_GNTR"/>
    <property type="match status" value="1"/>
</dbReference>
<dbReference type="Gene3D" id="1.10.10.10">
    <property type="entry name" value="Winged helix-like DNA-binding domain superfamily/Winged helix DNA-binding domain"/>
    <property type="match status" value="1"/>
</dbReference>
<feature type="compositionally biased region" description="Basic and acidic residues" evidence="4">
    <location>
        <begin position="1"/>
        <end position="11"/>
    </location>
</feature>
<accession>A0ABS4BJF6</accession>